<evidence type="ECO:0000256" key="5">
    <source>
        <dbReference type="SAM" id="Phobius"/>
    </source>
</evidence>
<feature type="compositionally biased region" description="Low complexity" evidence="4">
    <location>
        <begin position="432"/>
        <end position="448"/>
    </location>
</feature>
<dbReference type="InterPro" id="IPR027417">
    <property type="entry name" value="P-loop_NTPase"/>
</dbReference>
<proteinExistence type="predicted"/>
<dbReference type="EMBL" id="CP144913">
    <property type="protein sequence ID" value="WXB76404.1"/>
    <property type="molecule type" value="Genomic_DNA"/>
</dbReference>
<protein>
    <submittedName>
        <fullName evidence="7">P-loop NTPase</fullName>
    </submittedName>
</protein>
<evidence type="ECO:0000259" key="6">
    <source>
        <dbReference type="PROSITE" id="PS50110"/>
    </source>
</evidence>
<evidence type="ECO:0000256" key="2">
    <source>
        <dbReference type="ARBA" id="ARBA00022840"/>
    </source>
</evidence>
<feature type="modified residue" description="4-aspartylphosphate" evidence="3">
    <location>
        <position position="54"/>
    </location>
</feature>
<feature type="region of interest" description="Disordered" evidence="4">
    <location>
        <begin position="382"/>
        <end position="454"/>
    </location>
</feature>
<dbReference type="SUPFAM" id="SSF52540">
    <property type="entry name" value="P-loop containing nucleoside triphosphate hydrolases"/>
    <property type="match status" value="1"/>
</dbReference>
<dbReference type="Gene3D" id="3.40.50.2300">
    <property type="match status" value="1"/>
</dbReference>
<dbReference type="InterPro" id="IPR001789">
    <property type="entry name" value="Sig_transdc_resp-reg_receiver"/>
</dbReference>
<keyword evidence="3" id="KW-0597">Phosphoprotein</keyword>
<feature type="transmembrane region" description="Helical" evidence="5">
    <location>
        <begin position="468"/>
        <end position="492"/>
    </location>
</feature>
<dbReference type="RefSeq" id="WP_338749349.1">
    <property type="nucleotide sequence ID" value="NZ_CP144913.1"/>
</dbReference>
<evidence type="ECO:0000256" key="4">
    <source>
        <dbReference type="SAM" id="MobiDB-lite"/>
    </source>
</evidence>
<dbReference type="Pfam" id="PF10609">
    <property type="entry name" value="ParA"/>
    <property type="match status" value="1"/>
</dbReference>
<dbReference type="Proteomes" id="UP001382727">
    <property type="component" value="Chromosome"/>
</dbReference>
<keyword evidence="5" id="KW-0812">Transmembrane</keyword>
<accession>A0ABZ2MH65</accession>
<name>A0ABZ2MH65_9MICO</name>
<feature type="compositionally biased region" description="Polar residues" evidence="4">
    <location>
        <begin position="410"/>
        <end position="419"/>
    </location>
</feature>
<evidence type="ECO:0000313" key="8">
    <source>
        <dbReference type="Proteomes" id="UP001382727"/>
    </source>
</evidence>
<reference evidence="7 8" key="1">
    <citation type="submission" date="2024-02" db="EMBL/GenBank/DDBJ databases">
        <title>Janibacter sp. nov., isolated from gut of marine sandworm.</title>
        <authorList>
            <person name="Kim B."/>
            <person name="Jun M.O."/>
            <person name="Shin N.-R."/>
        </authorList>
    </citation>
    <scope>NUCLEOTIDE SEQUENCE [LARGE SCALE GENOMIC DNA]</scope>
    <source>
        <strain evidence="7 8">A1S7</strain>
    </source>
</reference>
<dbReference type="Gene3D" id="3.40.50.300">
    <property type="entry name" value="P-loop containing nucleotide triphosphate hydrolases"/>
    <property type="match status" value="1"/>
</dbReference>
<dbReference type="PANTHER" id="PTHR43384:SF6">
    <property type="entry name" value="SEPTUM SITE-DETERMINING PROTEIN MIND HOMOLOG, CHLOROPLASTIC"/>
    <property type="match status" value="1"/>
</dbReference>
<evidence type="ECO:0000256" key="1">
    <source>
        <dbReference type="ARBA" id="ARBA00022741"/>
    </source>
</evidence>
<dbReference type="InterPro" id="IPR033756">
    <property type="entry name" value="YlxH/NBP35"/>
</dbReference>
<keyword evidence="5" id="KW-0472">Membrane</keyword>
<dbReference type="PROSITE" id="PS50110">
    <property type="entry name" value="RESPONSE_REGULATORY"/>
    <property type="match status" value="1"/>
</dbReference>
<keyword evidence="1" id="KW-0547">Nucleotide-binding</keyword>
<dbReference type="SUPFAM" id="SSF52172">
    <property type="entry name" value="CheY-like"/>
    <property type="match status" value="1"/>
</dbReference>
<sequence length="567" mass="59545">MTSVIIGTPDPNLASDLSGILDEQGDYQVEAITETTDALLERTRRANPLVVLVDENLGPHPTSVIVGELSRRSPGTSVLVISALRTPEKTIQAMSAGARGVIGYPFAYEDVATHLDTAVGWSNSMRSVLEGMEVTTSRRGKVLAVVGAKGGVGTTTVATHLALDHLMESPDARVCVVDADVEKGDVSALLEVRQAVSIANVARVSDDMTAQTVRDALVHHETGLYMMLAPVDVREAEYVTPDALRAIIELLRRDFDLVVVDGGGHVSPTQAAVVEAVGMTLVVTTADVLAVRAMRKRMQAWEALGVTDEASCMILVNQVDKASLFPSSAVGKLTTASVLDTTIPLSPRVLEQAINDRDPRSVTEAGWWRLIRAIRCDLGLSGKAGTSAAAPPPAPPRVRRRRGKERKNEQAAQSKATSRSTEDGSGHGGAAKGAAVAASPAAESTVPVPRSPGAAVRERGAVALENAAMIPLALILAVLGWQLAVTGLTFIYTGHASGAATREWAISSDEGAARTEARNSVPEPFGSGVDVSAHGDTVTVRMDIPVSFDVPGLPQELTVTEGVVMEP</sequence>
<evidence type="ECO:0000313" key="7">
    <source>
        <dbReference type="EMBL" id="WXB76404.1"/>
    </source>
</evidence>
<organism evidence="7 8">
    <name type="scientific">Janibacter alittae</name>
    <dbReference type="NCBI Taxonomy" id="3115209"/>
    <lineage>
        <taxon>Bacteria</taxon>
        <taxon>Bacillati</taxon>
        <taxon>Actinomycetota</taxon>
        <taxon>Actinomycetes</taxon>
        <taxon>Micrococcales</taxon>
        <taxon>Intrasporangiaceae</taxon>
        <taxon>Janibacter</taxon>
    </lineage>
</organism>
<dbReference type="InterPro" id="IPR011006">
    <property type="entry name" value="CheY-like_superfamily"/>
</dbReference>
<feature type="domain" description="Response regulatory" evidence="6">
    <location>
        <begin position="3"/>
        <end position="119"/>
    </location>
</feature>
<evidence type="ECO:0000256" key="3">
    <source>
        <dbReference type="PROSITE-ProRule" id="PRU00169"/>
    </source>
</evidence>
<keyword evidence="2" id="KW-0067">ATP-binding</keyword>
<keyword evidence="8" id="KW-1185">Reference proteome</keyword>
<gene>
    <name evidence="7" type="ORF">V1351_15890</name>
</gene>
<dbReference type="PANTHER" id="PTHR43384">
    <property type="entry name" value="SEPTUM SITE-DETERMINING PROTEIN MIND HOMOLOG, CHLOROPLASTIC-RELATED"/>
    <property type="match status" value="1"/>
</dbReference>
<keyword evidence="5" id="KW-1133">Transmembrane helix</keyword>
<dbReference type="InterPro" id="IPR050625">
    <property type="entry name" value="ParA/MinD_ATPase"/>
</dbReference>